<keyword evidence="6" id="KW-1185">Reference proteome</keyword>
<dbReference type="PATRIC" id="fig|479117.4.peg.821"/>
<comment type="caution">
    <text evidence="5">The sequence shown here is derived from an EMBL/GenBank/DDBJ whole genome shotgun (WGS) entry which is preliminary data.</text>
</comment>
<dbReference type="EC" id="1.4.1.13" evidence="5"/>
<sequence>MFAILTITAVALLFLGSIALAVLHSLWWLIAVVVFAALLALAIYDVIQPRLAVLRIYPLLGHMRYLMEEIRPMIQQYFVERNWDGRPYDADARALIYERAQGIHAEKSFGTELEVRDSGYEYLLHSVVPGKRPEGEHRVVIGGPQCSQPFDVSLLNIASMSYGALSVNAVRAMNRGAYKGGFFQESGEGGVTRYHLESGADIVWEFGSGYFGCRTPEGNFNPEMFSQRVVHPNIKGVLIKLSQGAKPGLGGVLPAEKITPEIVEARGVEPGKDCISPPSHTAFTTPTELMQFVGQLRELSGGKPIGFKLCVGLRTDVLAIVKAMLETGILPDFIVVDGSEGGTGAAPLEYEDHVGTPLTEGLILMHNALVGAGIRQHIKIGAAGKIVAGTDIIRRIAQGADYCLAARAMMMATGCIQAQRCHTNKCPTGVATQNPRLYRGLDVDDKAEQVYHYHKSTVAETAQMIATIGLDSPDQLRPSHIFRRVSQSRVESYAEAYDWLEPGELLGTPRRSWAEDWNHADPHRFGPPVSAGFR</sequence>
<dbReference type="EMBL" id="LQQC01000008">
    <property type="protein sequence ID" value="KXZ58946.1"/>
    <property type="molecule type" value="Genomic_DNA"/>
</dbReference>
<reference evidence="5 6" key="1">
    <citation type="submission" date="2016-01" db="EMBL/GenBank/DDBJ databases">
        <title>Use of Whole Genome Sequencing to ascertain that Brevibacterium massiliense (Roux, Raoult 2009) is a later heterotypic synonym of Brevibacterium ravenspurgense (Mages 2008).</title>
        <authorList>
            <person name="Bernier A.-M."/>
            <person name="Burdz T."/>
            <person name="Huynh C."/>
            <person name="Pachecho A.L."/>
            <person name="Wiebe D."/>
            <person name="Bonner C."/>
            <person name="Bernard K."/>
        </authorList>
    </citation>
    <scope>NUCLEOTIDE SEQUENCE [LARGE SCALE GENOMIC DNA]</scope>
    <source>
        <strain evidence="5 6">CCUG56047</strain>
    </source>
</reference>
<comment type="similarity">
    <text evidence="1 2">Belongs to the glutamate synthase family.</text>
</comment>
<dbReference type="GO" id="GO:0006537">
    <property type="term" value="P:glutamate biosynthetic process"/>
    <property type="evidence" value="ECO:0007669"/>
    <property type="project" value="InterPro"/>
</dbReference>
<dbReference type="InterPro" id="IPR024188">
    <property type="entry name" value="GltB"/>
</dbReference>
<keyword evidence="5" id="KW-0560">Oxidoreductase</keyword>
<dbReference type="PANTHER" id="PTHR43819">
    <property type="entry name" value="ARCHAEAL-TYPE GLUTAMATE SYNTHASE [NADPH]"/>
    <property type="match status" value="1"/>
</dbReference>
<dbReference type="RefSeq" id="WP_062020526.1">
    <property type="nucleotide sequence ID" value="NZ_LQQC01000008.1"/>
</dbReference>
<dbReference type="PANTHER" id="PTHR43819:SF1">
    <property type="entry name" value="ARCHAEAL-TYPE GLUTAMATE SYNTHASE [NADPH]"/>
    <property type="match status" value="1"/>
</dbReference>
<dbReference type="SUPFAM" id="SSF51395">
    <property type="entry name" value="FMN-linked oxidoreductases"/>
    <property type="match status" value="1"/>
</dbReference>
<dbReference type="GO" id="GO:0004355">
    <property type="term" value="F:glutamate synthase (NADPH) activity"/>
    <property type="evidence" value="ECO:0007669"/>
    <property type="project" value="UniProtKB-EC"/>
</dbReference>
<dbReference type="Gene3D" id="3.20.20.70">
    <property type="entry name" value="Aldolase class I"/>
    <property type="match status" value="1"/>
</dbReference>
<dbReference type="PIRSF" id="PIRSF006429">
    <property type="entry name" value="GOGAT_lg_2"/>
    <property type="match status" value="1"/>
</dbReference>
<keyword evidence="3" id="KW-0812">Transmembrane</keyword>
<evidence type="ECO:0000313" key="6">
    <source>
        <dbReference type="Proteomes" id="UP000243589"/>
    </source>
</evidence>
<dbReference type="Pfam" id="PF01645">
    <property type="entry name" value="Glu_synthase"/>
    <property type="match status" value="1"/>
</dbReference>
<dbReference type="InterPro" id="IPR027283">
    <property type="entry name" value="YerD"/>
</dbReference>
<keyword evidence="3" id="KW-1133">Transmembrane helix</keyword>
<dbReference type="AlphaFoldDB" id="A0A150HA27"/>
<evidence type="ECO:0000256" key="2">
    <source>
        <dbReference type="PIRNR" id="PIRNR006429"/>
    </source>
</evidence>
<dbReference type="CDD" id="cd02808">
    <property type="entry name" value="GltS_FMN"/>
    <property type="match status" value="1"/>
</dbReference>
<accession>A0A150HA27</accession>
<gene>
    <name evidence="5" type="primary">gltA_1</name>
    <name evidence="5" type="ORF">Bravens_00819</name>
</gene>
<feature type="domain" description="Glutamate synthase" evidence="4">
    <location>
        <begin position="154"/>
        <end position="470"/>
    </location>
</feature>
<evidence type="ECO:0000256" key="3">
    <source>
        <dbReference type="SAM" id="Phobius"/>
    </source>
</evidence>
<organism evidence="5 6">
    <name type="scientific">Brevibacterium ravenspurgense</name>
    <dbReference type="NCBI Taxonomy" id="479117"/>
    <lineage>
        <taxon>Bacteria</taxon>
        <taxon>Bacillati</taxon>
        <taxon>Actinomycetota</taxon>
        <taxon>Actinomycetes</taxon>
        <taxon>Micrococcales</taxon>
        <taxon>Brevibacteriaceae</taxon>
        <taxon>Brevibacterium</taxon>
    </lineage>
</organism>
<evidence type="ECO:0000256" key="1">
    <source>
        <dbReference type="ARBA" id="ARBA00009716"/>
    </source>
</evidence>
<dbReference type="PIRSF" id="PIRSF500060">
    <property type="entry name" value="UCP500060"/>
    <property type="match status" value="1"/>
</dbReference>
<name>A0A150HA27_9MICO</name>
<protein>
    <submittedName>
        <fullName evidence="5">Glutamate synthase [NADPH] large chain</fullName>
        <ecNumber evidence="5">1.4.1.13</ecNumber>
    </submittedName>
</protein>
<dbReference type="InterPro" id="IPR013785">
    <property type="entry name" value="Aldolase_TIM"/>
</dbReference>
<keyword evidence="3" id="KW-0472">Membrane</keyword>
<dbReference type="Proteomes" id="UP000243589">
    <property type="component" value="Unassembled WGS sequence"/>
</dbReference>
<dbReference type="InterPro" id="IPR002932">
    <property type="entry name" value="Glu_synthdom"/>
</dbReference>
<evidence type="ECO:0000313" key="5">
    <source>
        <dbReference type="EMBL" id="KXZ58946.1"/>
    </source>
</evidence>
<evidence type="ECO:0000259" key="4">
    <source>
        <dbReference type="Pfam" id="PF01645"/>
    </source>
</evidence>
<proteinExistence type="inferred from homology"/>
<feature type="transmembrane region" description="Helical" evidence="3">
    <location>
        <begin position="29"/>
        <end position="47"/>
    </location>
</feature>